<evidence type="ECO:0000313" key="1">
    <source>
        <dbReference type="EMBL" id="CCH85837.1"/>
    </source>
</evidence>
<dbReference type="Gene3D" id="3.30.70.100">
    <property type="match status" value="1"/>
</dbReference>
<keyword evidence="2" id="KW-1185">Reference proteome</keyword>
<reference evidence="1 2" key="1">
    <citation type="journal article" date="2012" name="J. Bacteriol.">
        <title>Genome Sequence of Radiation-Resistant Modestobacter marinus Strain BC501, a Representative Actinobacterium That Thrives on Calcareous Stone Surfaces.</title>
        <authorList>
            <person name="Normand P."/>
            <person name="Gury J."/>
            <person name="Pujic P."/>
            <person name="Chouaia B."/>
            <person name="Crotti E."/>
            <person name="Brusetti L."/>
            <person name="Daffonchio D."/>
            <person name="Vacherie B."/>
            <person name="Barbe V."/>
            <person name="Medigue C."/>
            <person name="Calteau A."/>
            <person name="Ghodhbane-Gtari F."/>
            <person name="Essoussi I."/>
            <person name="Nouioui I."/>
            <person name="Abbassi-Ghozzi I."/>
            <person name="Gtari M."/>
        </authorList>
    </citation>
    <scope>NUCLEOTIDE SEQUENCE [LARGE SCALE GENOMIC DNA]</scope>
    <source>
        <strain evidence="2">BC 501</strain>
    </source>
</reference>
<protein>
    <recommendedName>
        <fullName evidence="3">NIPSNAP domain-containing protein</fullName>
    </recommendedName>
</protein>
<dbReference type="EMBL" id="FO203431">
    <property type="protein sequence ID" value="CCH85837.1"/>
    <property type="molecule type" value="Genomic_DNA"/>
</dbReference>
<dbReference type="eggNOG" id="ENOG5033P9F">
    <property type="taxonomic scope" value="Bacteria"/>
</dbReference>
<accession>I4ER24</accession>
<gene>
    <name evidence="1" type="ordered locus">MODMU_0379</name>
</gene>
<dbReference type="OrthoDB" id="5188748at2"/>
<name>I4ER24_MODI5</name>
<dbReference type="HOGENOM" id="CLU_2330635_0_0_11"/>
<dbReference type="KEGG" id="mmar:MODMU_0379"/>
<evidence type="ECO:0000313" key="2">
    <source>
        <dbReference type="Proteomes" id="UP000006461"/>
    </source>
</evidence>
<organism evidence="1 2">
    <name type="scientific">Modestobacter italicus (strain DSM 44449 / CECT 9708 / BC 501)</name>
    <dbReference type="NCBI Taxonomy" id="2732864"/>
    <lineage>
        <taxon>Bacteria</taxon>
        <taxon>Bacillati</taxon>
        <taxon>Actinomycetota</taxon>
        <taxon>Actinomycetes</taxon>
        <taxon>Geodermatophilales</taxon>
        <taxon>Geodermatophilaceae</taxon>
        <taxon>Modestobacter</taxon>
    </lineage>
</organism>
<sequence>MTTVQLRRYDVEPGRMADFLAWFPGLAPVRAQYGFRLLFAYADEANDTFTWAVEHDADEAGFREVEATYNASPERAAVFETFPACITDMQIGFVRPVL</sequence>
<dbReference type="Proteomes" id="UP000006461">
    <property type="component" value="Chromosome"/>
</dbReference>
<dbReference type="InterPro" id="IPR011008">
    <property type="entry name" value="Dimeric_a/b-barrel"/>
</dbReference>
<proteinExistence type="predicted"/>
<evidence type="ECO:0008006" key="3">
    <source>
        <dbReference type="Google" id="ProtNLM"/>
    </source>
</evidence>
<dbReference type="SUPFAM" id="SSF54909">
    <property type="entry name" value="Dimeric alpha+beta barrel"/>
    <property type="match status" value="1"/>
</dbReference>
<dbReference type="STRING" id="477641.MODMU_0379"/>
<dbReference type="AlphaFoldDB" id="I4ER24"/>